<dbReference type="Pfam" id="PF13692">
    <property type="entry name" value="Glyco_trans_1_4"/>
    <property type="match status" value="1"/>
</dbReference>
<name>A0A179DD28_9SPHI</name>
<dbReference type="OrthoDB" id="9807209at2"/>
<dbReference type="GO" id="GO:0016757">
    <property type="term" value="F:glycosyltransferase activity"/>
    <property type="evidence" value="ECO:0007669"/>
    <property type="project" value="TreeGrafter"/>
</dbReference>
<dbReference type="InterPro" id="IPR028098">
    <property type="entry name" value="Glyco_trans_4-like_N"/>
</dbReference>
<evidence type="ECO:0000313" key="4">
    <source>
        <dbReference type="Proteomes" id="UP000078459"/>
    </source>
</evidence>
<keyword evidence="4" id="KW-1185">Reference proteome</keyword>
<keyword evidence="1 3" id="KW-0808">Transferase</keyword>
<proteinExistence type="predicted"/>
<dbReference type="AlphaFoldDB" id="A0A179DD28"/>
<dbReference type="PANTHER" id="PTHR46401:SF2">
    <property type="entry name" value="GLYCOSYLTRANSFERASE WBBK-RELATED"/>
    <property type="match status" value="1"/>
</dbReference>
<dbReference type="CDD" id="cd03801">
    <property type="entry name" value="GT4_PimA-like"/>
    <property type="match status" value="1"/>
</dbReference>
<evidence type="ECO:0000256" key="1">
    <source>
        <dbReference type="ARBA" id="ARBA00022679"/>
    </source>
</evidence>
<gene>
    <name evidence="3" type="ORF">A5893_12270</name>
</gene>
<reference evidence="3 4" key="1">
    <citation type="submission" date="2016-04" db="EMBL/GenBank/DDBJ databases">
        <authorList>
            <person name="Evans L.H."/>
            <person name="Alamgir A."/>
            <person name="Owens N."/>
            <person name="Weber N.D."/>
            <person name="Virtaneva K."/>
            <person name="Barbian K."/>
            <person name="Babar A."/>
            <person name="Rosenke K."/>
        </authorList>
    </citation>
    <scope>NUCLEOTIDE SEQUENCE [LARGE SCALE GENOMIC DNA]</scope>
    <source>
        <strain evidence="3 4">CCM 8644</strain>
    </source>
</reference>
<dbReference type="EMBL" id="LWHJ01000029">
    <property type="protein sequence ID" value="OAQ38814.1"/>
    <property type="molecule type" value="Genomic_DNA"/>
</dbReference>
<dbReference type="STRING" id="1826909.A5893_12270"/>
<protein>
    <submittedName>
        <fullName evidence="3">Glycosyl transferase family 4</fullName>
    </submittedName>
</protein>
<sequence>MRILMLTNRVPFPADGGYAIVVHNTIEALLNQGYEVHLFSLNTTKHYIDTRDIDDPIFPKIKFYQYKIDNRIKIKDAFLNLFSSQSYNISRFFHTGCANRLVHLLKNNQFDIIQFEGLQVTPYLDIIKANSDAKLIYRAHNIEYQIWKRLTQQESFIARKIYLGILSKRLKRFEFNILSKFDTIIAISFVDQHFFESLVQSVPVYTLSVALNLKKYDNEYKLSPNKSVGYIGSMDWRPNIEGVDWFLEQVWPNILQLGSGITFHLAGKNIPKQFEIMSNESFIMEGKVDNALEFISRQHVLVVPLLSGSGMRVKIIEAMALGKCIIATSIAAEGINYQHDRDILIADKSDDFYKQILRCFTEKSLIHRIGEGAKKLVEKNHDQAKMGLSLIKIYQDLSAKPI</sequence>
<feature type="domain" description="Glycosyltransferase subfamily 4-like N-terminal" evidence="2">
    <location>
        <begin position="16"/>
        <end position="188"/>
    </location>
</feature>
<comment type="caution">
    <text evidence="3">The sequence shown here is derived from an EMBL/GenBank/DDBJ whole genome shotgun (WGS) entry which is preliminary data.</text>
</comment>
<evidence type="ECO:0000259" key="2">
    <source>
        <dbReference type="Pfam" id="PF13439"/>
    </source>
</evidence>
<reference evidence="3 4" key="2">
    <citation type="submission" date="2016-06" db="EMBL/GenBank/DDBJ databases">
        <title>Pedobacter psychrophilus sp. nov., isolated from Antarctic fragmentary rock.</title>
        <authorList>
            <person name="Svec P."/>
        </authorList>
    </citation>
    <scope>NUCLEOTIDE SEQUENCE [LARGE SCALE GENOMIC DNA]</scope>
    <source>
        <strain evidence="3 4">CCM 8644</strain>
    </source>
</reference>
<dbReference type="GO" id="GO:0009103">
    <property type="term" value="P:lipopolysaccharide biosynthetic process"/>
    <property type="evidence" value="ECO:0007669"/>
    <property type="project" value="TreeGrafter"/>
</dbReference>
<dbReference type="Proteomes" id="UP000078459">
    <property type="component" value="Unassembled WGS sequence"/>
</dbReference>
<dbReference type="Pfam" id="PF13439">
    <property type="entry name" value="Glyco_transf_4"/>
    <property type="match status" value="1"/>
</dbReference>
<dbReference type="PANTHER" id="PTHR46401">
    <property type="entry name" value="GLYCOSYLTRANSFERASE WBBK-RELATED"/>
    <property type="match status" value="1"/>
</dbReference>
<organism evidence="3 4">
    <name type="scientific">Pedobacter psychrophilus</name>
    <dbReference type="NCBI Taxonomy" id="1826909"/>
    <lineage>
        <taxon>Bacteria</taxon>
        <taxon>Pseudomonadati</taxon>
        <taxon>Bacteroidota</taxon>
        <taxon>Sphingobacteriia</taxon>
        <taxon>Sphingobacteriales</taxon>
        <taxon>Sphingobacteriaceae</taxon>
        <taxon>Pedobacter</taxon>
    </lineage>
</organism>
<accession>A0A179DD28</accession>
<dbReference type="SUPFAM" id="SSF53756">
    <property type="entry name" value="UDP-Glycosyltransferase/glycogen phosphorylase"/>
    <property type="match status" value="1"/>
</dbReference>
<evidence type="ECO:0000313" key="3">
    <source>
        <dbReference type="EMBL" id="OAQ38814.1"/>
    </source>
</evidence>
<dbReference type="Gene3D" id="3.40.50.2000">
    <property type="entry name" value="Glycogen Phosphorylase B"/>
    <property type="match status" value="2"/>
</dbReference>